<comment type="caution">
    <text evidence="16">The sequence shown here is derived from an EMBL/GenBank/DDBJ whole genome shotgun (WGS) entry which is preliminary data.</text>
</comment>
<proteinExistence type="inferred from homology"/>
<evidence type="ECO:0000256" key="2">
    <source>
        <dbReference type="ARBA" id="ARBA00022679"/>
    </source>
</evidence>
<dbReference type="Proteomes" id="UP000237347">
    <property type="component" value="Unassembled WGS sequence"/>
</dbReference>
<dbReference type="GO" id="GO:0016301">
    <property type="term" value="F:kinase activity"/>
    <property type="evidence" value="ECO:0007669"/>
    <property type="project" value="UniProtKB-KW"/>
</dbReference>
<feature type="domain" description="Four-carbon acid sugar kinase nucleotide binding" evidence="15">
    <location>
        <begin position="1047"/>
        <end position="1197"/>
    </location>
</feature>
<dbReference type="InterPro" id="IPR008927">
    <property type="entry name" value="6-PGluconate_DH-like_C_sf"/>
</dbReference>
<organism evidence="16 17">
    <name type="scientific">Quercus suber</name>
    <name type="common">Cork oak</name>
    <dbReference type="NCBI Taxonomy" id="58331"/>
    <lineage>
        <taxon>Eukaryota</taxon>
        <taxon>Viridiplantae</taxon>
        <taxon>Streptophyta</taxon>
        <taxon>Embryophyta</taxon>
        <taxon>Tracheophyta</taxon>
        <taxon>Spermatophyta</taxon>
        <taxon>Magnoliopsida</taxon>
        <taxon>eudicotyledons</taxon>
        <taxon>Gunneridae</taxon>
        <taxon>Pentapetalae</taxon>
        <taxon>rosids</taxon>
        <taxon>fabids</taxon>
        <taxon>Fagales</taxon>
        <taxon>Fagaceae</taxon>
        <taxon>Quercus</taxon>
    </lineage>
</organism>
<dbReference type="Gene3D" id="3.40.50.720">
    <property type="entry name" value="NAD(P)-binding Rossmann-like Domain"/>
    <property type="match status" value="2"/>
</dbReference>
<dbReference type="InterPro" id="IPR000771">
    <property type="entry name" value="FBA_II"/>
</dbReference>
<evidence type="ECO:0000256" key="11">
    <source>
        <dbReference type="ARBA" id="ARBA00047312"/>
    </source>
</evidence>
<dbReference type="Pfam" id="PF07005">
    <property type="entry name" value="SBD_N"/>
    <property type="match status" value="1"/>
</dbReference>
<dbReference type="InterPro" id="IPR036291">
    <property type="entry name" value="NAD(P)-bd_dom_sf"/>
</dbReference>
<dbReference type="NCBIfam" id="TIGR00167">
    <property type="entry name" value="cbbA"/>
    <property type="match status" value="1"/>
</dbReference>
<dbReference type="Gene3D" id="3.40.980.20">
    <property type="entry name" value="Four-carbon acid sugar kinase, nucleotide binding domain"/>
    <property type="match status" value="1"/>
</dbReference>
<dbReference type="NCBIfam" id="NF043037">
    <property type="entry name" value="ThreonDh"/>
    <property type="match status" value="1"/>
</dbReference>
<evidence type="ECO:0000256" key="8">
    <source>
        <dbReference type="ARBA" id="ARBA00037979"/>
    </source>
</evidence>
<comment type="function">
    <text evidence="7">Catalyzes oxidation of L-threonate to 2-oxo-tetronate. Can use either NAD(+) or NADP(+) as cosubstrate, with a preference for NAD(+).</text>
</comment>
<dbReference type="PROSITE" id="PS00895">
    <property type="entry name" value="3_HYDROXYISOBUT_DH"/>
    <property type="match status" value="1"/>
</dbReference>
<evidence type="ECO:0000313" key="16">
    <source>
        <dbReference type="EMBL" id="KAK7818257.1"/>
    </source>
</evidence>
<keyword evidence="3" id="KW-0547">Nucleotide-binding</keyword>
<evidence type="ECO:0000256" key="7">
    <source>
        <dbReference type="ARBA" id="ARBA00037062"/>
    </source>
</evidence>
<evidence type="ECO:0000256" key="4">
    <source>
        <dbReference type="ARBA" id="ARBA00022777"/>
    </source>
</evidence>
<keyword evidence="6" id="KW-0119">Carbohydrate metabolism</keyword>
<protein>
    <recommendedName>
        <fullName evidence="10">L-threonate dehydrogenase</fullName>
        <ecNumber evidence="9">1.1.1.411</ecNumber>
    </recommendedName>
</protein>
<sequence length="1502" mass="161368">MASNHQGVVGFVNLDDLSLDLAASLLRSGYAVQAFESKPWRVRTPPRVASRYSKPLFTWTTTLRKILATGVAALIVLVSHADQINDVIFGNEGALKGLPKDAVIILHSTILPSYVQNLEKRLTGNLHLDIFSFIQLWFSGKCILMNDCETAYLVDVYVSRGMSGLLDGKVMLVHNSKGSDVFLTIQITSSGRSDAIARARPFLSAMCEKLYVFEGKVGAGSKIKMVTELLEGIHLVASLEAISLGVKVGIHPWIIYNIISNAAGNSWLGATPIMELMIASGKAVPKLQLEHGLAVDRVYTGSFMTSLDMAGRVFKNRAPNLLQGNTKHHFLSTFVQKLGTILDVAKSLTFPLPLLAVAHQQLILGSSHVFGDDDSATLAKVWEKVLGVGITDAANAEMYNPEQLANQIACKSSTVNRIGFIGLGAMGFGMATHLLRSNFCVLGYDAYKPTLTRFSEAGGLVCNSPAEASKDVDVLIIMVTNEAQAESVIYGDLGAVSALPSGASIILSSTVSPGFVSQLEQRLINDGKNLKLVDAPVSGGVKRAAMGTLTIMASGTDEALKSTGLVLAALSEKLYIIRGGCGAGSGVKMVNQLLAGVHIASGAEAMAFGARLGINTRMLFDVITNSGGTSWMFENRVPHMLDGDYTPYSALDIFVKDLGIVSRECSSHKVPLHIATVAHQLFLSGSAAGWGRQDDSGVVKVYETLTGVIVEGKLPVPKKEVVLKSLPSEWPLDPIDDIQRLNQNNSKILVVLDDDPTGTQTVHDVEVLTEWTIESLIAQFRKIPKCFFILTNSRSLSSEKASALIKDICRNLHTASTSVENIDYTEADAAVSVLGEMDAWIICPFFLQGGRYTIEDVHYVADSDKLVPAGDTEFAKDAAFGYKASNLREWVEEKTGGRIPASKVTSISIQLLRKGGPDAVFERLCNLPKVPIQPKVGISQGSRLAKLTEIYPAQAQLDQKYEGLCKLVKLTSGSMSLEGSTCIVNAASERDMAVFAAGMIKANAELKGKRFLCRTAASFVSTRIGIIPKAPILPKDLGINKEKNGGLIVVGSYVPKTTKQVEELRQQCGQILRSIEVSVDKLAMRSVEEREEEISRTAAMADCFLRAPPSESLEINFKVSSALVEIVRQITIKPRYILAKGGITSSDLATKALEAKCAKIVGQALAGVPLWQLGPESRHPGVPYIVFPGNVGDSKALAEVVKSWAQKGGYAVGAFNVYNLEGAEAVVAAAEEEQSPAILQIHPGALKQGGIPLVACCVSAAEQASVPITVHFDHGTSKQDLVEALELGFDSVMVDGSHLSFKDNVSYTKFISFLAHSKDMLVEAELGRLSGTEDDLTVADYEARLTDVNQAQQFIDETGIDALAVCVGNVHGKYPASGQILDLICSRLSSVSGITFLQLNNAESPFTSQTKNIIKNDLRALCLKKGVFLVLHGASGLSKELIKGCIELGVRKFNVNTEVRKAYMDSLNNPSKDLVYVMASAKEAMKAVVAEKMHLFGSAGKA</sequence>
<keyword evidence="4" id="KW-0418">Kinase</keyword>
<evidence type="ECO:0000256" key="6">
    <source>
        <dbReference type="ARBA" id="ARBA00023277"/>
    </source>
</evidence>
<feature type="domain" description="3-hydroxyisobutyrate dehydrogenase-like NAD-binding" evidence="14">
    <location>
        <begin position="582"/>
        <end position="702"/>
    </location>
</feature>
<evidence type="ECO:0000313" key="17">
    <source>
        <dbReference type="Proteomes" id="UP000237347"/>
    </source>
</evidence>
<dbReference type="Pfam" id="PF03446">
    <property type="entry name" value="NAD_binding_2"/>
    <property type="match status" value="2"/>
</dbReference>
<dbReference type="InterPro" id="IPR042213">
    <property type="entry name" value="NBD_C_sf"/>
</dbReference>
<feature type="domain" description="3-hydroxyisobutyrate dehydrogenase-like NAD-binding" evidence="14">
    <location>
        <begin position="218"/>
        <end position="278"/>
    </location>
</feature>
<dbReference type="Gene3D" id="3.40.50.10840">
    <property type="entry name" value="Putative sugar-binding, N-terminal domain"/>
    <property type="match status" value="1"/>
</dbReference>
<dbReference type="GO" id="GO:0050661">
    <property type="term" value="F:NADP binding"/>
    <property type="evidence" value="ECO:0007669"/>
    <property type="project" value="InterPro"/>
</dbReference>
<evidence type="ECO:0000256" key="5">
    <source>
        <dbReference type="ARBA" id="ARBA00022840"/>
    </source>
</evidence>
<evidence type="ECO:0000256" key="9">
    <source>
        <dbReference type="ARBA" id="ARBA00038870"/>
    </source>
</evidence>
<dbReference type="Pfam" id="PF17042">
    <property type="entry name" value="NBD_C"/>
    <property type="match status" value="1"/>
</dbReference>
<dbReference type="GO" id="GO:0008270">
    <property type="term" value="F:zinc ion binding"/>
    <property type="evidence" value="ECO:0007669"/>
    <property type="project" value="InterPro"/>
</dbReference>
<evidence type="ECO:0000259" key="14">
    <source>
        <dbReference type="Pfam" id="PF14833"/>
    </source>
</evidence>
<dbReference type="PANTHER" id="PTHR43060">
    <property type="entry name" value="3-HYDROXYISOBUTYRATE DEHYDROGENASE-LIKE 1, MITOCHONDRIAL-RELATED"/>
    <property type="match status" value="1"/>
</dbReference>
<dbReference type="GO" id="GO:0005524">
    <property type="term" value="F:ATP binding"/>
    <property type="evidence" value="ECO:0007669"/>
    <property type="project" value="UniProtKB-KW"/>
</dbReference>
<comment type="similarity">
    <text evidence="8">Belongs to the HIBADH-related family. L-threonate dehydrogenase subfamily.</text>
</comment>
<keyword evidence="5" id="KW-0067">ATP-binding</keyword>
<name>A0AAW0IVG8_QUESU</name>
<dbReference type="SUPFAM" id="SSF51735">
    <property type="entry name" value="NAD(P)-binding Rossmann-fold domains"/>
    <property type="match status" value="2"/>
</dbReference>
<dbReference type="InterPro" id="IPR050006">
    <property type="entry name" value="LtnD"/>
</dbReference>
<gene>
    <name evidence="16" type="primary">ltnD</name>
    <name evidence="16" type="ORF">CFP56_041558</name>
</gene>
<dbReference type="GO" id="GO:0016832">
    <property type="term" value="F:aldehyde-lyase activity"/>
    <property type="evidence" value="ECO:0007669"/>
    <property type="project" value="InterPro"/>
</dbReference>
<dbReference type="InterPro" id="IPR002204">
    <property type="entry name" value="3-OH-isobutyrate_DH-rel_CS"/>
</dbReference>
<dbReference type="InterPro" id="IPR013328">
    <property type="entry name" value="6PGD_dom2"/>
</dbReference>
<dbReference type="InterPro" id="IPR010737">
    <property type="entry name" value="4-carb_acid_sugar_kinase_N"/>
</dbReference>
<dbReference type="SUPFAM" id="SSF142764">
    <property type="entry name" value="YgbK-like"/>
    <property type="match status" value="2"/>
</dbReference>
<dbReference type="InterPro" id="IPR029154">
    <property type="entry name" value="HIBADH-like_NADP-bd"/>
</dbReference>
<dbReference type="InterPro" id="IPR013785">
    <property type="entry name" value="Aldolase_TIM"/>
</dbReference>
<evidence type="ECO:0000256" key="10">
    <source>
        <dbReference type="ARBA" id="ARBA00039407"/>
    </source>
</evidence>
<evidence type="ECO:0000259" key="15">
    <source>
        <dbReference type="Pfam" id="PF17042"/>
    </source>
</evidence>
<dbReference type="CDD" id="cd00947">
    <property type="entry name" value="TBP_aldolase_IIB"/>
    <property type="match status" value="1"/>
</dbReference>
<evidence type="ECO:0000259" key="13">
    <source>
        <dbReference type="Pfam" id="PF07005"/>
    </source>
</evidence>
<dbReference type="GO" id="GO:0016616">
    <property type="term" value="F:oxidoreductase activity, acting on the CH-OH group of donors, NAD or NADP as acceptor"/>
    <property type="evidence" value="ECO:0007669"/>
    <property type="project" value="InterPro"/>
</dbReference>
<comment type="similarity">
    <text evidence="1">Belongs to the four-carbon acid sugar kinase family.</text>
</comment>
<feature type="domain" description="6-phosphogluconate dehydrogenase NADP-binding" evidence="12">
    <location>
        <begin position="417"/>
        <end position="575"/>
    </location>
</feature>
<dbReference type="SUPFAM" id="SSF51569">
    <property type="entry name" value="Aldolase"/>
    <property type="match status" value="1"/>
</dbReference>
<dbReference type="Pfam" id="PF14833">
    <property type="entry name" value="NAD_binding_11"/>
    <property type="match status" value="2"/>
</dbReference>
<dbReference type="SUPFAM" id="SSF82549">
    <property type="entry name" value="DAK1/DegV-like"/>
    <property type="match status" value="1"/>
</dbReference>
<dbReference type="EMBL" id="PKMF04000837">
    <property type="protein sequence ID" value="KAK7818257.1"/>
    <property type="molecule type" value="Genomic_DNA"/>
</dbReference>
<dbReference type="Gene3D" id="3.30.1180.20">
    <property type="entry name" value="Dihydroxyacetone kinase, domain 2"/>
    <property type="match status" value="1"/>
</dbReference>
<reference evidence="16 17" key="1">
    <citation type="journal article" date="2018" name="Sci. Data">
        <title>The draft genome sequence of cork oak.</title>
        <authorList>
            <person name="Ramos A.M."/>
            <person name="Usie A."/>
            <person name="Barbosa P."/>
            <person name="Barros P.M."/>
            <person name="Capote T."/>
            <person name="Chaves I."/>
            <person name="Simoes F."/>
            <person name="Abreu I."/>
            <person name="Carrasquinho I."/>
            <person name="Faro C."/>
            <person name="Guimaraes J.B."/>
            <person name="Mendonca D."/>
            <person name="Nobrega F."/>
            <person name="Rodrigues L."/>
            <person name="Saibo N.J.M."/>
            <person name="Varela M.C."/>
            <person name="Egas C."/>
            <person name="Matos J."/>
            <person name="Miguel C.M."/>
            <person name="Oliveira M.M."/>
            <person name="Ricardo C.P."/>
            <person name="Goncalves S."/>
        </authorList>
    </citation>
    <scope>NUCLEOTIDE SEQUENCE [LARGE SCALE GENOMIC DNA]</scope>
    <source>
        <strain evidence="17">cv. HL8</strain>
    </source>
</reference>
<feature type="domain" description="6-phosphogluconate dehydrogenase NADP-binding" evidence="12">
    <location>
        <begin position="19"/>
        <end position="123"/>
    </location>
</feature>
<dbReference type="GO" id="GO:0051287">
    <property type="term" value="F:NAD binding"/>
    <property type="evidence" value="ECO:0007669"/>
    <property type="project" value="InterPro"/>
</dbReference>
<dbReference type="InterPro" id="IPR031475">
    <property type="entry name" value="NBD_C"/>
</dbReference>
<dbReference type="PANTHER" id="PTHR43060:SF17">
    <property type="entry name" value="L-THREONATE DEHYDROGENASE"/>
    <property type="match status" value="1"/>
</dbReference>
<evidence type="ECO:0000256" key="3">
    <source>
        <dbReference type="ARBA" id="ARBA00022741"/>
    </source>
</evidence>
<keyword evidence="2" id="KW-0808">Transferase</keyword>
<evidence type="ECO:0000256" key="1">
    <source>
        <dbReference type="ARBA" id="ARBA00005715"/>
    </source>
</evidence>
<feature type="domain" description="Four-carbon acid sugar kinase N-terminal" evidence="13">
    <location>
        <begin position="749"/>
        <end position="924"/>
    </location>
</feature>
<keyword evidence="17" id="KW-1185">Reference proteome</keyword>
<evidence type="ECO:0000259" key="12">
    <source>
        <dbReference type="Pfam" id="PF03446"/>
    </source>
</evidence>
<dbReference type="GO" id="GO:0005975">
    <property type="term" value="P:carbohydrate metabolic process"/>
    <property type="evidence" value="ECO:0007669"/>
    <property type="project" value="InterPro"/>
</dbReference>
<dbReference type="Gene3D" id="3.20.20.70">
    <property type="entry name" value="Aldolase class I"/>
    <property type="match status" value="2"/>
</dbReference>
<comment type="catalytic activity">
    <reaction evidence="11">
        <text>L-threonate + NAD(+) = 2-dehydro-L-erythronate + NADH + H(+)</text>
        <dbReference type="Rhea" id="RHEA:52548"/>
        <dbReference type="ChEBI" id="CHEBI:15378"/>
        <dbReference type="ChEBI" id="CHEBI:57540"/>
        <dbReference type="ChEBI" id="CHEBI:57561"/>
        <dbReference type="ChEBI" id="CHEBI:57945"/>
        <dbReference type="ChEBI" id="CHEBI:136669"/>
        <dbReference type="EC" id="1.1.1.411"/>
    </reaction>
</comment>
<dbReference type="Gene3D" id="1.10.1040.10">
    <property type="entry name" value="N-(1-d-carboxylethyl)-l-norvaline Dehydrogenase, domain 2"/>
    <property type="match status" value="2"/>
</dbReference>
<dbReference type="Pfam" id="PF01116">
    <property type="entry name" value="F_bP_aldolase"/>
    <property type="match status" value="1"/>
</dbReference>
<dbReference type="InterPro" id="IPR006115">
    <property type="entry name" value="6PGDH_NADP-bd"/>
</dbReference>
<dbReference type="EC" id="1.1.1.411" evidence="9"/>
<dbReference type="InterPro" id="IPR037051">
    <property type="entry name" value="4-carb_acid_sugar_kinase_N_sf"/>
</dbReference>
<accession>A0AAW0IVG8</accession>
<dbReference type="SUPFAM" id="SSF48179">
    <property type="entry name" value="6-phosphogluconate dehydrogenase C-terminal domain-like"/>
    <property type="match status" value="3"/>
</dbReference>